<keyword evidence="1" id="KW-0732">Signal</keyword>
<reference evidence="2" key="1">
    <citation type="submission" date="2018-11" db="EMBL/GenBank/DDBJ databases">
        <authorList>
            <person name="Alioto T."/>
            <person name="Alioto T."/>
        </authorList>
    </citation>
    <scope>NUCLEOTIDE SEQUENCE</scope>
</reference>
<feature type="chain" id="PRO_5032893617" evidence="1">
    <location>
        <begin position="17"/>
        <end position="257"/>
    </location>
</feature>
<keyword evidence="3" id="KW-1185">Reference proteome</keyword>
<gene>
    <name evidence="2" type="ORF">MGAL_10B043011</name>
</gene>
<evidence type="ECO:0000313" key="3">
    <source>
        <dbReference type="Proteomes" id="UP000596742"/>
    </source>
</evidence>
<name>A0A8B6E216_MYTGA</name>
<dbReference type="EMBL" id="UYJE01004404">
    <property type="protein sequence ID" value="VDI27778.1"/>
    <property type="molecule type" value="Genomic_DNA"/>
</dbReference>
<sequence length="257" mass="26983">MIPIFVFVYCICSLNAQQFGQQGQFPGQQGQFPGQQFGQQGQFQNQQFGQQGQFPGQQFGQQGQFPNQFGQQGIIGQNGFQNQIPGQFGQQGFNGVNNFAQNQQFIQQSVGNPNSCHVRGCGIGQQCVYRSNVGLPYICPTWIPVLPCQCIPGCRAQNQFIQVGQTKQIDTCGNRCTCNTQNGQASCTQIACNQASPGTQPQTIGTIPGVVPGAIQGGIPGAIGGIPGAIGGVPGQVGGILPGGIQGGPQVPIGKKK</sequence>
<organism evidence="2 3">
    <name type="scientific">Mytilus galloprovincialis</name>
    <name type="common">Mediterranean mussel</name>
    <dbReference type="NCBI Taxonomy" id="29158"/>
    <lineage>
        <taxon>Eukaryota</taxon>
        <taxon>Metazoa</taxon>
        <taxon>Spiralia</taxon>
        <taxon>Lophotrochozoa</taxon>
        <taxon>Mollusca</taxon>
        <taxon>Bivalvia</taxon>
        <taxon>Autobranchia</taxon>
        <taxon>Pteriomorphia</taxon>
        <taxon>Mytilida</taxon>
        <taxon>Mytiloidea</taxon>
        <taxon>Mytilidae</taxon>
        <taxon>Mytilinae</taxon>
        <taxon>Mytilus</taxon>
    </lineage>
</organism>
<comment type="caution">
    <text evidence="2">The sequence shown here is derived from an EMBL/GenBank/DDBJ whole genome shotgun (WGS) entry which is preliminary data.</text>
</comment>
<accession>A0A8B6E216</accession>
<protein>
    <submittedName>
        <fullName evidence="2">Uncharacterized protein</fullName>
    </submittedName>
</protein>
<proteinExistence type="predicted"/>
<evidence type="ECO:0000313" key="2">
    <source>
        <dbReference type="EMBL" id="VDI27778.1"/>
    </source>
</evidence>
<dbReference type="AlphaFoldDB" id="A0A8B6E216"/>
<dbReference type="OrthoDB" id="6150582at2759"/>
<evidence type="ECO:0000256" key="1">
    <source>
        <dbReference type="SAM" id="SignalP"/>
    </source>
</evidence>
<feature type="signal peptide" evidence="1">
    <location>
        <begin position="1"/>
        <end position="16"/>
    </location>
</feature>
<dbReference type="Proteomes" id="UP000596742">
    <property type="component" value="Unassembled WGS sequence"/>
</dbReference>